<dbReference type="EMBL" id="FUZO01000001">
    <property type="protein sequence ID" value="SKC49699.1"/>
    <property type="molecule type" value="Genomic_DNA"/>
</dbReference>
<dbReference type="RefSeq" id="WP_139382416.1">
    <property type="nucleotide sequence ID" value="NZ_CAKKLQ010000015.1"/>
</dbReference>
<reference evidence="3 4" key="1">
    <citation type="submission" date="2017-02" db="EMBL/GenBank/DDBJ databases">
        <authorList>
            <person name="Varghese N."/>
            <person name="Submissions S."/>
        </authorList>
    </citation>
    <scope>NUCLEOTIDE SEQUENCE [LARGE SCALE GENOMIC DNA]</scope>
    <source>
        <strain evidence="3 4">VKM Ac-1787</strain>
    </source>
</reference>
<dbReference type="Pfam" id="PF07179">
    <property type="entry name" value="SseB"/>
    <property type="match status" value="2"/>
</dbReference>
<dbReference type="Proteomes" id="UP000190827">
    <property type="component" value="Unassembled WGS sequence"/>
</dbReference>
<evidence type="ECO:0000259" key="2">
    <source>
        <dbReference type="Pfam" id="PF07179"/>
    </source>
</evidence>
<feature type="compositionally biased region" description="Polar residues" evidence="1">
    <location>
        <begin position="40"/>
        <end position="49"/>
    </location>
</feature>
<evidence type="ECO:0000256" key="1">
    <source>
        <dbReference type="SAM" id="MobiDB-lite"/>
    </source>
</evidence>
<feature type="region of interest" description="Disordered" evidence="1">
    <location>
        <begin position="1"/>
        <end position="77"/>
    </location>
</feature>
<feature type="domain" description="SseB protein N-terminal" evidence="2">
    <location>
        <begin position="218"/>
        <end position="325"/>
    </location>
</feature>
<evidence type="ECO:0000313" key="3">
    <source>
        <dbReference type="EMBL" id="SKC49699.1"/>
    </source>
</evidence>
<keyword evidence="4" id="KW-1185">Reference proteome</keyword>
<dbReference type="InterPro" id="IPR009839">
    <property type="entry name" value="SseB_N"/>
</dbReference>
<accession>A0ABY1LK88</accession>
<comment type="caution">
    <text evidence="3">The sequence shown here is derived from an EMBL/GenBank/DDBJ whole genome shotgun (WGS) entry which is preliminary data.</text>
</comment>
<protein>
    <submittedName>
        <fullName evidence="3">SseB protein N-terminal domain-containing protein</fullName>
    </submittedName>
</protein>
<gene>
    <name evidence="3" type="ORF">SAMN06295973_1419</name>
</gene>
<feature type="compositionally biased region" description="Low complexity" evidence="1">
    <location>
        <begin position="55"/>
        <end position="68"/>
    </location>
</feature>
<proteinExistence type="predicted"/>
<sequence>MGLFSKRNASDARSAAVEAETSAPEDEVDPAAEAPETVPQVSISVTTVNAAARTPEAPVSVPAAAPAPARAPAPVEPDSNVDLAQALTALAEGGDERAMMHVLRQSIQGKLLLSTSLDGVSEEDKAAGRIPLGVHRDPEGAVYLLAFTSSRELEKTRTADGPVTGVAVDAVWALRQATGDGYAGIVLNPADGKASAVVPKTLIVRLFGDGRNNDLAKQALAQPREPDALQRLVAALAAHGGFVAGRAEVDEDGNRKTVGIAETRLGDRRLLEVFTSPIEIAALGRGDDAYPVTAAELAAALRSDEGITGIIVNPAAPWLDVDRAQLAPLLDVR</sequence>
<organism evidence="3 4">
    <name type="scientific">Plantibacter cousiniae</name>
    <name type="common">nom. nud.</name>
    <dbReference type="NCBI Taxonomy" id="199709"/>
    <lineage>
        <taxon>Bacteria</taxon>
        <taxon>Bacillati</taxon>
        <taxon>Actinomycetota</taxon>
        <taxon>Actinomycetes</taxon>
        <taxon>Micrococcales</taxon>
        <taxon>Microbacteriaceae</taxon>
        <taxon>Plantibacter</taxon>
    </lineage>
</organism>
<evidence type="ECO:0000313" key="4">
    <source>
        <dbReference type="Proteomes" id="UP000190827"/>
    </source>
</evidence>
<name>A0ABY1LK88_9MICO</name>
<feature type="domain" description="SseB protein N-terminal" evidence="2">
    <location>
        <begin position="83"/>
        <end position="192"/>
    </location>
</feature>